<evidence type="ECO:0000256" key="4">
    <source>
        <dbReference type="ARBA" id="ARBA00022801"/>
    </source>
</evidence>
<dbReference type="InterPro" id="IPR023612">
    <property type="entry name" value="Peptidase_M4"/>
</dbReference>
<comment type="cofactor">
    <cofactor evidence="8">
        <name>Zn(2+)</name>
        <dbReference type="ChEBI" id="CHEBI:29105"/>
    </cofactor>
</comment>
<accession>A0A918U208</accession>
<keyword evidence="6 8" id="KW-0482">Metalloprotease</keyword>
<evidence type="ECO:0000256" key="3">
    <source>
        <dbReference type="ARBA" id="ARBA00022723"/>
    </source>
</evidence>
<evidence type="ECO:0000313" key="12">
    <source>
        <dbReference type="Proteomes" id="UP000646244"/>
    </source>
</evidence>
<dbReference type="GO" id="GO:0046872">
    <property type="term" value="F:metal ion binding"/>
    <property type="evidence" value="ECO:0007669"/>
    <property type="project" value="UniProtKB-UniRule"/>
</dbReference>
<evidence type="ECO:0000256" key="1">
    <source>
        <dbReference type="ARBA" id="ARBA00009388"/>
    </source>
</evidence>
<dbReference type="Gene3D" id="3.10.170.10">
    <property type="match status" value="1"/>
</dbReference>
<dbReference type="GO" id="GO:0006508">
    <property type="term" value="P:proteolysis"/>
    <property type="evidence" value="ECO:0007669"/>
    <property type="project" value="UniProtKB-KW"/>
</dbReference>
<dbReference type="GO" id="GO:0004222">
    <property type="term" value="F:metalloendopeptidase activity"/>
    <property type="evidence" value="ECO:0007669"/>
    <property type="project" value="UniProtKB-UniRule"/>
</dbReference>
<dbReference type="PRINTS" id="PR00730">
    <property type="entry name" value="THERMOLYSIN"/>
</dbReference>
<comment type="function">
    <text evidence="8">Extracellular zinc metalloprotease.</text>
</comment>
<keyword evidence="4 8" id="KW-0378">Hydrolase</keyword>
<evidence type="ECO:0000259" key="9">
    <source>
        <dbReference type="Pfam" id="PF01447"/>
    </source>
</evidence>
<dbReference type="GO" id="GO:0005576">
    <property type="term" value="C:extracellular region"/>
    <property type="evidence" value="ECO:0007669"/>
    <property type="project" value="UniProtKB-SubCell"/>
</dbReference>
<keyword evidence="3" id="KW-0479">Metal-binding</keyword>
<evidence type="ECO:0000259" key="10">
    <source>
        <dbReference type="Pfam" id="PF02868"/>
    </source>
</evidence>
<dbReference type="EMBL" id="BMVB01000035">
    <property type="protein sequence ID" value="GHC72096.1"/>
    <property type="molecule type" value="Genomic_DNA"/>
</dbReference>
<evidence type="ECO:0000256" key="2">
    <source>
        <dbReference type="ARBA" id="ARBA00022670"/>
    </source>
</evidence>
<dbReference type="Gene3D" id="1.10.390.10">
    <property type="entry name" value="Neutral Protease Domain 2"/>
    <property type="match status" value="1"/>
</dbReference>
<keyword evidence="2 8" id="KW-0645">Protease</keyword>
<dbReference type="PANTHER" id="PTHR43579">
    <property type="match status" value="1"/>
</dbReference>
<gene>
    <name evidence="11" type="ORF">GCM10010507_58980</name>
</gene>
<feature type="domain" description="Peptidase M4" evidence="9">
    <location>
        <begin position="46"/>
        <end position="183"/>
    </location>
</feature>
<dbReference type="CDD" id="cd09597">
    <property type="entry name" value="M4_TLP"/>
    <property type="match status" value="1"/>
</dbReference>
<comment type="similarity">
    <text evidence="1 8">Belongs to the peptidase M4 family.</text>
</comment>
<evidence type="ECO:0000256" key="7">
    <source>
        <dbReference type="PIRSR" id="PIRSR623612-1"/>
    </source>
</evidence>
<sequence>MSIRIGNRSPCRCLFVPPHILDHIAKVTAVSDAKPHPATLTAAASKQLRDQRRRSVVDLVALTAAEEGKAGRVIFDCDRGVDFDAARKVRGEGDPPVGKPESADAAYDSVGAVLDYYSKVLRRNSLDGLGMDINAYVNYGENFDNAFWDGSHIVLGTGDGEIFTDFSQSREVMGHELAHGVVEHTANLEYSGQSGALNEHFADVFGSLADQHSQGLTAQSANWLIGDEIMAPGLYGEALRSMAHPGTAYDNPVMGRDPQPAHMQDYYAGPLDNQGVHRNSGIPNRAFYLTASEIGADEAGLIWFQGLMNLWPTATFPDAATVISAQARILVRDKVVTHRNGVQVVRSAFRAVGIL</sequence>
<keyword evidence="8" id="KW-0964">Secreted</keyword>
<dbReference type="RefSeq" id="WP_190112999.1">
    <property type="nucleotide sequence ID" value="NZ_BMVB01000035.1"/>
</dbReference>
<dbReference type="InterPro" id="IPR001570">
    <property type="entry name" value="Peptidase_M4_C_domain"/>
</dbReference>
<name>A0A918U208_STRCJ</name>
<evidence type="ECO:0000256" key="6">
    <source>
        <dbReference type="ARBA" id="ARBA00023049"/>
    </source>
</evidence>
<keyword evidence="5 8" id="KW-0862">Zinc</keyword>
<dbReference type="PANTHER" id="PTHR43579:SF1">
    <property type="entry name" value="NEUTRAL METALLOPROTEINASE"/>
    <property type="match status" value="1"/>
</dbReference>
<dbReference type="Pfam" id="PF01447">
    <property type="entry name" value="Peptidase_M4"/>
    <property type="match status" value="1"/>
</dbReference>
<feature type="active site" evidence="7">
    <location>
        <position position="176"/>
    </location>
</feature>
<dbReference type="Proteomes" id="UP000646244">
    <property type="component" value="Unassembled WGS sequence"/>
</dbReference>
<organism evidence="11 12">
    <name type="scientific">Streptomyces cinnamoneus</name>
    <name type="common">Streptoverticillium cinnamoneum</name>
    <dbReference type="NCBI Taxonomy" id="53446"/>
    <lineage>
        <taxon>Bacteria</taxon>
        <taxon>Bacillati</taxon>
        <taxon>Actinomycetota</taxon>
        <taxon>Actinomycetes</taxon>
        <taxon>Kitasatosporales</taxon>
        <taxon>Streptomycetaceae</taxon>
        <taxon>Streptomyces</taxon>
        <taxon>Streptomyces cinnamoneus group</taxon>
    </lineage>
</organism>
<proteinExistence type="inferred from homology"/>
<dbReference type="SUPFAM" id="SSF55486">
    <property type="entry name" value="Metalloproteases ('zincins'), catalytic domain"/>
    <property type="match status" value="1"/>
</dbReference>
<evidence type="ECO:0000256" key="8">
    <source>
        <dbReference type="RuleBase" id="RU366073"/>
    </source>
</evidence>
<dbReference type="Pfam" id="PF02868">
    <property type="entry name" value="Peptidase_M4_C"/>
    <property type="match status" value="1"/>
</dbReference>
<feature type="domain" description="Peptidase M4 C-terminal" evidence="10">
    <location>
        <begin position="186"/>
        <end position="354"/>
    </location>
</feature>
<feature type="active site" description="Proton donor" evidence="7">
    <location>
        <position position="277"/>
    </location>
</feature>
<comment type="caution">
    <text evidence="11">The sequence shown here is derived from an EMBL/GenBank/DDBJ whole genome shotgun (WGS) entry which is preliminary data.</text>
</comment>
<reference evidence="11" key="2">
    <citation type="submission" date="2020-09" db="EMBL/GenBank/DDBJ databases">
        <authorList>
            <person name="Sun Q."/>
            <person name="Ohkuma M."/>
        </authorList>
    </citation>
    <scope>NUCLEOTIDE SEQUENCE</scope>
    <source>
        <strain evidence="11">JCM 4633</strain>
    </source>
</reference>
<dbReference type="EC" id="3.4.24.-" evidence="8"/>
<dbReference type="AlphaFoldDB" id="A0A918U208"/>
<evidence type="ECO:0000313" key="11">
    <source>
        <dbReference type="EMBL" id="GHC72096.1"/>
    </source>
</evidence>
<reference evidence="11" key="1">
    <citation type="journal article" date="2014" name="Int. J. Syst. Evol. Microbiol.">
        <title>Complete genome sequence of Corynebacterium casei LMG S-19264T (=DSM 44701T), isolated from a smear-ripened cheese.</title>
        <authorList>
            <consortium name="US DOE Joint Genome Institute (JGI-PGF)"/>
            <person name="Walter F."/>
            <person name="Albersmeier A."/>
            <person name="Kalinowski J."/>
            <person name="Ruckert C."/>
        </authorList>
    </citation>
    <scope>NUCLEOTIDE SEQUENCE</scope>
    <source>
        <strain evidence="11">JCM 4633</strain>
    </source>
</reference>
<dbReference type="InterPro" id="IPR027268">
    <property type="entry name" value="Peptidase_M4/M1_CTD_sf"/>
</dbReference>
<dbReference type="InterPro" id="IPR013856">
    <property type="entry name" value="Peptidase_M4_domain"/>
</dbReference>
<evidence type="ECO:0000256" key="5">
    <source>
        <dbReference type="ARBA" id="ARBA00022833"/>
    </source>
</evidence>
<dbReference type="InterPro" id="IPR052759">
    <property type="entry name" value="Metalloprotease_M4"/>
</dbReference>
<comment type="subcellular location">
    <subcellularLocation>
        <location evidence="8">Secreted</location>
    </subcellularLocation>
</comment>
<protein>
    <recommendedName>
        <fullName evidence="8">Neutral metalloproteinase</fullName>
        <ecNumber evidence="8">3.4.24.-</ecNumber>
    </recommendedName>
</protein>